<comment type="caution">
    <text evidence="1">The sequence shown here is derived from an EMBL/GenBank/DDBJ whole genome shotgun (WGS) entry which is preliminary data.</text>
</comment>
<dbReference type="Proteomes" id="UP000808349">
    <property type="component" value="Unassembled WGS sequence"/>
</dbReference>
<sequence length="113" mass="12943">MSKTSDIHIKVQLDAQNVPEDIQWIAKDGGVDSYSQAKGILISFFEKESMDTLKLDLWTKEMQVQEMDRFMFQTLKALSETYLKATNNTKLASDFGHFANYFGEQTQILPPTN</sequence>
<gene>
    <name evidence="1" type="primary">gldC</name>
    <name evidence="1" type="ORF">IPO85_10420</name>
</gene>
<dbReference type="EMBL" id="JADKFW010000005">
    <property type="protein sequence ID" value="MBK9717912.1"/>
    <property type="molecule type" value="Genomic_DNA"/>
</dbReference>
<organism evidence="1 2">
    <name type="scientific">Candidatus Defluviibacterium haderslevense</name>
    <dbReference type="NCBI Taxonomy" id="2981993"/>
    <lineage>
        <taxon>Bacteria</taxon>
        <taxon>Pseudomonadati</taxon>
        <taxon>Bacteroidota</taxon>
        <taxon>Saprospiria</taxon>
        <taxon>Saprospirales</taxon>
        <taxon>Saprospiraceae</taxon>
        <taxon>Candidatus Defluviibacterium</taxon>
    </lineage>
</organism>
<evidence type="ECO:0000313" key="1">
    <source>
        <dbReference type="EMBL" id="MBK9717912.1"/>
    </source>
</evidence>
<dbReference type="InterPro" id="IPR019854">
    <property type="entry name" value="Motility-assoc_prot_GldC"/>
</dbReference>
<proteinExistence type="predicted"/>
<dbReference type="NCBIfam" id="TIGR03515">
    <property type="entry name" value="GldC"/>
    <property type="match status" value="1"/>
</dbReference>
<protein>
    <submittedName>
        <fullName evidence="1">Gliding motility protein GldC</fullName>
    </submittedName>
</protein>
<reference evidence="1 2" key="1">
    <citation type="submission" date="2020-10" db="EMBL/GenBank/DDBJ databases">
        <title>Connecting structure to function with the recovery of over 1000 high-quality activated sludge metagenome-assembled genomes encoding full-length rRNA genes using long-read sequencing.</title>
        <authorList>
            <person name="Singleton C.M."/>
            <person name="Petriglieri F."/>
            <person name="Kristensen J.M."/>
            <person name="Kirkegaard R.H."/>
            <person name="Michaelsen T.Y."/>
            <person name="Andersen M.H."/>
            <person name="Karst S.M."/>
            <person name="Dueholm M.S."/>
            <person name="Nielsen P.H."/>
            <person name="Albertsen M."/>
        </authorList>
    </citation>
    <scope>NUCLEOTIDE SEQUENCE [LARGE SCALE GENOMIC DNA]</scope>
    <source>
        <strain evidence="1">Ribe_18-Q3-R11-54_BAT3C.373</strain>
    </source>
</reference>
<evidence type="ECO:0000313" key="2">
    <source>
        <dbReference type="Proteomes" id="UP000808349"/>
    </source>
</evidence>
<dbReference type="AlphaFoldDB" id="A0A9D7XHK9"/>
<accession>A0A9D7XHK9</accession>
<dbReference type="Pfam" id="PF19937">
    <property type="entry name" value="GldC-like"/>
    <property type="match status" value="1"/>
</dbReference>
<name>A0A9D7XHK9_9BACT</name>